<keyword evidence="4" id="KW-1185">Reference proteome</keyword>
<reference evidence="4" key="1">
    <citation type="submission" date="2019-09" db="EMBL/GenBank/DDBJ databases">
        <authorList>
            <person name="Jung D.-H."/>
        </authorList>
    </citation>
    <scope>NUCLEOTIDE SEQUENCE [LARGE SCALE GENOMIC DNA]</scope>
    <source>
        <strain evidence="4">JA-25</strain>
    </source>
</reference>
<evidence type="ECO:0000313" key="3">
    <source>
        <dbReference type="EMBL" id="NID10105.1"/>
    </source>
</evidence>
<reference evidence="4" key="2">
    <citation type="submission" date="2023-07" db="EMBL/GenBank/DDBJ databases">
        <authorList>
            <person name="Jung D.-H."/>
        </authorList>
    </citation>
    <scope>NUCLEOTIDE SEQUENCE [LARGE SCALE GENOMIC DNA]</scope>
    <source>
        <strain evidence="4">JA-25</strain>
    </source>
</reference>
<comment type="caution">
    <text evidence="3">The sequence shown here is derived from an EMBL/GenBank/DDBJ whole genome shotgun (WGS) entry which is preliminary data.</text>
</comment>
<dbReference type="EMBL" id="WAEL01000002">
    <property type="protein sequence ID" value="NID10105.1"/>
    <property type="molecule type" value="Genomic_DNA"/>
</dbReference>
<keyword evidence="2" id="KW-0472">Membrane</keyword>
<protein>
    <submittedName>
        <fullName evidence="3">Uncharacterized protein</fullName>
    </submittedName>
</protein>
<feature type="region of interest" description="Disordered" evidence="1">
    <location>
        <begin position="45"/>
        <end position="68"/>
    </location>
</feature>
<feature type="transmembrane region" description="Helical" evidence="2">
    <location>
        <begin position="12"/>
        <end position="29"/>
    </location>
</feature>
<gene>
    <name evidence="3" type="ORF">F7231_07955</name>
</gene>
<evidence type="ECO:0000256" key="1">
    <source>
        <dbReference type="SAM" id="MobiDB-lite"/>
    </source>
</evidence>
<keyword evidence="2" id="KW-1133">Transmembrane helix</keyword>
<accession>A0ABX0QCL8</accession>
<feature type="compositionally biased region" description="Gly residues" evidence="1">
    <location>
        <begin position="49"/>
        <end position="58"/>
    </location>
</feature>
<proteinExistence type="predicted"/>
<evidence type="ECO:0000256" key="2">
    <source>
        <dbReference type="SAM" id="Phobius"/>
    </source>
</evidence>
<dbReference type="RefSeq" id="WP_157510581.1">
    <property type="nucleotide sequence ID" value="NZ_WAEL01000002.1"/>
</dbReference>
<organism evidence="3 4">
    <name type="scientific">Fibrivirga algicola</name>
    <dbReference type="NCBI Taxonomy" id="2950420"/>
    <lineage>
        <taxon>Bacteria</taxon>
        <taxon>Pseudomonadati</taxon>
        <taxon>Bacteroidota</taxon>
        <taxon>Cytophagia</taxon>
        <taxon>Cytophagales</taxon>
        <taxon>Spirosomataceae</taxon>
        <taxon>Fibrivirga</taxon>
    </lineage>
</organism>
<keyword evidence="2" id="KW-0812">Transmembrane</keyword>
<name>A0ABX0QCL8_9BACT</name>
<dbReference type="Proteomes" id="UP000606008">
    <property type="component" value="Unassembled WGS sequence"/>
</dbReference>
<sequence>MLPKIVSAITKSPIYFGVVLALLGFFAWAEFTGNRLIGDDNYETEKHGYGSGSGGRSGYRGRTGFYHK</sequence>
<evidence type="ECO:0000313" key="4">
    <source>
        <dbReference type="Proteomes" id="UP000606008"/>
    </source>
</evidence>